<evidence type="ECO:0000256" key="3">
    <source>
        <dbReference type="ARBA" id="ARBA00011886"/>
    </source>
</evidence>
<evidence type="ECO:0000259" key="8">
    <source>
        <dbReference type="Pfam" id="PF01048"/>
    </source>
</evidence>
<gene>
    <name evidence="9" type="ORF">TeGR_g13949</name>
</gene>
<evidence type="ECO:0000313" key="9">
    <source>
        <dbReference type="EMBL" id="GMI33128.1"/>
    </source>
</evidence>
<dbReference type="Proteomes" id="UP001165060">
    <property type="component" value="Unassembled WGS sequence"/>
</dbReference>
<dbReference type="Pfam" id="PF01048">
    <property type="entry name" value="PNP_UDP_1"/>
    <property type="match status" value="1"/>
</dbReference>
<evidence type="ECO:0000256" key="2">
    <source>
        <dbReference type="ARBA" id="ARBA00006751"/>
    </source>
</evidence>
<protein>
    <recommendedName>
        <fullName evidence="3">purine-nucleoside phosphorylase</fullName>
        <ecNumber evidence="3">2.4.2.1</ecNumber>
    </recommendedName>
    <alternativeName>
        <fullName evidence="6">Inosine-guanosine phosphorylase</fullName>
    </alternativeName>
</protein>
<accession>A0ABQ6MTP8</accession>
<dbReference type="NCBIfam" id="TIGR01697">
    <property type="entry name" value="PNPH-PUNA-XAPA"/>
    <property type="match status" value="1"/>
</dbReference>
<keyword evidence="5" id="KW-0808">Transferase</keyword>
<evidence type="ECO:0000256" key="6">
    <source>
        <dbReference type="ARBA" id="ARBA00031036"/>
    </source>
</evidence>
<dbReference type="SUPFAM" id="SSF53167">
    <property type="entry name" value="Purine and uridine phosphorylases"/>
    <property type="match status" value="1"/>
</dbReference>
<organism evidence="9 10">
    <name type="scientific">Tetraparma gracilis</name>
    <dbReference type="NCBI Taxonomy" id="2962635"/>
    <lineage>
        <taxon>Eukaryota</taxon>
        <taxon>Sar</taxon>
        <taxon>Stramenopiles</taxon>
        <taxon>Ochrophyta</taxon>
        <taxon>Bolidophyceae</taxon>
        <taxon>Parmales</taxon>
        <taxon>Triparmaceae</taxon>
        <taxon>Tetraparma</taxon>
    </lineage>
</organism>
<dbReference type="InterPro" id="IPR035994">
    <property type="entry name" value="Nucleoside_phosphorylase_sf"/>
</dbReference>
<comment type="similarity">
    <text evidence="2">Belongs to the PNP/MTAP phosphorylase family.</text>
</comment>
<dbReference type="EC" id="2.4.2.1" evidence="3"/>
<dbReference type="PANTHER" id="PTHR11904:SF9">
    <property type="entry name" value="PURINE NUCLEOSIDE PHOSPHORYLASE-RELATED"/>
    <property type="match status" value="1"/>
</dbReference>
<dbReference type="EMBL" id="BRYB01003235">
    <property type="protein sequence ID" value="GMI33128.1"/>
    <property type="molecule type" value="Genomic_DNA"/>
</dbReference>
<comment type="caution">
    <text evidence="9">The sequence shown here is derived from an EMBL/GenBank/DDBJ whole genome shotgun (WGS) entry which is preliminary data.</text>
</comment>
<dbReference type="InterPro" id="IPR000845">
    <property type="entry name" value="Nucleoside_phosphorylase_d"/>
</dbReference>
<keyword evidence="10" id="KW-1185">Reference proteome</keyword>
<keyword evidence="7" id="KW-0472">Membrane</keyword>
<feature type="transmembrane region" description="Helical" evidence="7">
    <location>
        <begin position="306"/>
        <end position="327"/>
    </location>
</feature>
<sequence>MADSYRAIARYLQSQTKYSPKIGIICGSGLSELSKTMTETETFKYKDIPGFPTTSVQGHKGELVFGLLCGVPAVCLRGRFHSYEGYSQQMTALPVRVMRCLGVKLVVVTNAAGGLNPKNDVCDVLNITDHFALPQLAGDNCLIGENDAELGPRFPPMSNAYDPRCSEIVASSAKALGFSFVKPSGTYCYVRGPMYESAAESRFLASIGGDAVGMSTVPEITAAHHCGIKVICLSLLTNAVITDPSDSRPAASHAEVLEATVKRSAQIQDLVKHIVANGAKEYVEGLPDLLPIDLEKGADVNVLGKLVQHGVGIGLVAAAAMVVVKAVKKRM</sequence>
<dbReference type="InterPro" id="IPR011268">
    <property type="entry name" value="Purine_phosphorylase"/>
</dbReference>
<reference evidence="9 10" key="1">
    <citation type="journal article" date="2023" name="Commun. Biol.">
        <title>Genome analysis of Parmales, the sister group of diatoms, reveals the evolutionary specialization of diatoms from phago-mixotrophs to photoautotrophs.</title>
        <authorList>
            <person name="Ban H."/>
            <person name="Sato S."/>
            <person name="Yoshikawa S."/>
            <person name="Yamada K."/>
            <person name="Nakamura Y."/>
            <person name="Ichinomiya M."/>
            <person name="Sato N."/>
            <person name="Blanc-Mathieu R."/>
            <person name="Endo H."/>
            <person name="Kuwata A."/>
            <person name="Ogata H."/>
        </authorList>
    </citation>
    <scope>NUCLEOTIDE SEQUENCE [LARGE SCALE GENOMIC DNA]</scope>
</reference>
<keyword evidence="4" id="KW-0328">Glycosyltransferase</keyword>
<evidence type="ECO:0000256" key="1">
    <source>
        <dbReference type="ARBA" id="ARBA00005058"/>
    </source>
</evidence>
<evidence type="ECO:0000256" key="5">
    <source>
        <dbReference type="ARBA" id="ARBA00022679"/>
    </source>
</evidence>
<keyword evidence="7" id="KW-0812">Transmembrane</keyword>
<keyword evidence="7" id="KW-1133">Transmembrane helix</keyword>
<dbReference type="Gene3D" id="3.40.50.1580">
    <property type="entry name" value="Nucleoside phosphorylase domain"/>
    <property type="match status" value="1"/>
</dbReference>
<dbReference type="NCBIfam" id="NF006054">
    <property type="entry name" value="PRK08202.1"/>
    <property type="match status" value="1"/>
</dbReference>
<evidence type="ECO:0000256" key="7">
    <source>
        <dbReference type="SAM" id="Phobius"/>
    </source>
</evidence>
<evidence type="ECO:0000313" key="10">
    <source>
        <dbReference type="Proteomes" id="UP001165060"/>
    </source>
</evidence>
<dbReference type="PANTHER" id="PTHR11904">
    <property type="entry name" value="METHYLTHIOADENOSINE/PURINE NUCLEOSIDE PHOSPHORYLASE"/>
    <property type="match status" value="1"/>
</dbReference>
<comment type="pathway">
    <text evidence="1">Purine metabolism; purine nucleoside salvage.</text>
</comment>
<feature type="domain" description="Nucleoside phosphorylase" evidence="8">
    <location>
        <begin position="21"/>
        <end position="275"/>
    </location>
</feature>
<evidence type="ECO:0000256" key="4">
    <source>
        <dbReference type="ARBA" id="ARBA00022676"/>
    </source>
</evidence>
<proteinExistence type="inferred from homology"/>
<name>A0ABQ6MTP8_9STRA</name>
<dbReference type="CDD" id="cd09009">
    <property type="entry name" value="PNP-EcPNPII_like"/>
    <property type="match status" value="1"/>
</dbReference>